<reference evidence="2" key="1">
    <citation type="journal article" date="2018" name="DNA Res.">
        <title>Multiple hybrid de novo genome assembly of finger millet, an orphan allotetraploid crop.</title>
        <authorList>
            <person name="Hatakeyama M."/>
            <person name="Aluri S."/>
            <person name="Balachadran M.T."/>
            <person name="Sivarajan S.R."/>
            <person name="Patrignani A."/>
            <person name="Gruter S."/>
            <person name="Poveda L."/>
            <person name="Shimizu-Inatsugi R."/>
            <person name="Baeten J."/>
            <person name="Francoijs K.J."/>
            <person name="Nataraja K.N."/>
            <person name="Reddy Y.A.N."/>
            <person name="Phadnis S."/>
            <person name="Ravikumar R.L."/>
            <person name="Schlapbach R."/>
            <person name="Sreeman S.M."/>
            <person name="Shimizu K.K."/>
        </authorList>
    </citation>
    <scope>NUCLEOTIDE SEQUENCE</scope>
</reference>
<evidence type="ECO:0000313" key="3">
    <source>
        <dbReference type="Proteomes" id="UP001054889"/>
    </source>
</evidence>
<accession>A0AAV5DHH4</accession>
<dbReference type="PANTHER" id="PTHR33077">
    <property type="entry name" value="PROTEIN TIFY 4A-RELATED-RELATED"/>
    <property type="match status" value="1"/>
</dbReference>
<feature type="region of interest" description="Disordered" evidence="1">
    <location>
        <begin position="1"/>
        <end position="41"/>
    </location>
</feature>
<dbReference type="GO" id="GO:2000022">
    <property type="term" value="P:regulation of jasmonic acid mediated signaling pathway"/>
    <property type="evidence" value="ECO:0007669"/>
    <property type="project" value="TreeGrafter"/>
</dbReference>
<comment type="caution">
    <text evidence="2">The sequence shown here is derived from an EMBL/GenBank/DDBJ whole genome shotgun (WGS) entry which is preliminary data.</text>
</comment>
<name>A0AAV5DHH4_ELECO</name>
<proteinExistence type="predicted"/>
<feature type="compositionally biased region" description="Basic and acidic residues" evidence="1">
    <location>
        <begin position="127"/>
        <end position="136"/>
    </location>
</feature>
<dbReference type="Proteomes" id="UP001054889">
    <property type="component" value="Unassembled WGS sequence"/>
</dbReference>
<evidence type="ECO:0000256" key="1">
    <source>
        <dbReference type="SAM" id="MobiDB-lite"/>
    </source>
</evidence>
<dbReference type="AlphaFoldDB" id="A0AAV5DHH4"/>
<dbReference type="GO" id="GO:0009611">
    <property type="term" value="P:response to wounding"/>
    <property type="evidence" value="ECO:0007669"/>
    <property type="project" value="TreeGrafter"/>
</dbReference>
<dbReference type="PANTHER" id="PTHR33077:SF17">
    <property type="entry name" value="PROTEIN TIFY 5B"/>
    <property type="match status" value="1"/>
</dbReference>
<dbReference type="GO" id="GO:0031347">
    <property type="term" value="P:regulation of defense response"/>
    <property type="evidence" value="ECO:0007669"/>
    <property type="project" value="TreeGrafter"/>
</dbReference>
<gene>
    <name evidence="2" type="primary">ga28348</name>
    <name evidence="2" type="ORF">PR202_ga28348</name>
</gene>
<keyword evidence="3" id="KW-1185">Reference proteome</keyword>
<evidence type="ECO:0000313" key="2">
    <source>
        <dbReference type="EMBL" id="GJN10269.1"/>
    </source>
</evidence>
<feature type="compositionally biased region" description="Gly residues" evidence="1">
    <location>
        <begin position="141"/>
        <end position="150"/>
    </location>
</feature>
<dbReference type="InterPro" id="IPR040390">
    <property type="entry name" value="TIFY/JAZ"/>
</dbReference>
<protein>
    <submittedName>
        <fullName evidence="2">Uncharacterized protein</fullName>
    </submittedName>
</protein>
<dbReference type="GO" id="GO:0005634">
    <property type="term" value="C:nucleus"/>
    <property type="evidence" value="ECO:0007669"/>
    <property type="project" value="TreeGrafter"/>
</dbReference>
<reference evidence="2" key="2">
    <citation type="submission" date="2021-12" db="EMBL/GenBank/DDBJ databases">
        <title>Resequencing data analysis of finger millet.</title>
        <authorList>
            <person name="Hatakeyama M."/>
            <person name="Aluri S."/>
            <person name="Balachadran M.T."/>
            <person name="Sivarajan S.R."/>
            <person name="Poveda L."/>
            <person name="Shimizu-Inatsugi R."/>
            <person name="Schlapbach R."/>
            <person name="Sreeman S.M."/>
            <person name="Shimizu K.K."/>
        </authorList>
    </citation>
    <scope>NUCLEOTIDE SEQUENCE</scope>
</reference>
<organism evidence="2 3">
    <name type="scientific">Eleusine coracana subsp. coracana</name>
    <dbReference type="NCBI Taxonomy" id="191504"/>
    <lineage>
        <taxon>Eukaryota</taxon>
        <taxon>Viridiplantae</taxon>
        <taxon>Streptophyta</taxon>
        <taxon>Embryophyta</taxon>
        <taxon>Tracheophyta</taxon>
        <taxon>Spermatophyta</taxon>
        <taxon>Magnoliopsida</taxon>
        <taxon>Liliopsida</taxon>
        <taxon>Poales</taxon>
        <taxon>Poaceae</taxon>
        <taxon>PACMAD clade</taxon>
        <taxon>Chloridoideae</taxon>
        <taxon>Cynodonteae</taxon>
        <taxon>Eleusininae</taxon>
        <taxon>Eleusine</taxon>
    </lineage>
</organism>
<sequence length="204" mass="21729">MEGRRDGVTGAAPPPQGRQYYGRRGGGGDSGDESDGSSSGVELSLRLRTGSSPPAAAEQQVAAARRSMTIFYDGRMCAVDVTEIQVILITIASGLCYSCIYDLFLHAREIISMANQEILAHQRQHQQHQEDRHVQDRGSTSCGGGGGGQGYPRPGLATMATGQAGLSMKRSLQQFLQKREARRAAAVAPPYAAAGGRQTQATRH</sequence>
<feature type="region of interest" description="Disordered" evidence="1">
    <location>
        <begin position="124"/>
        <end position="153"/>
    </location>
</feature>
<dbReference type="EMBL" id="BQKI01000017">
    <property type="protein sequence ID" value="GJN10269.1"/>
    <property type="molecule type" value="Genomic_DNA"/>
</dbReference>